<reference evidence="3" key="2">
    <citation type="submission" date="2021-04" db="EMBL/GenBank/DDBJ databases">
        <authorList>
            <person name="Gilroy R."/>
        </authorList>
    </citation>
    <scope>NUCLEOTIDE SEQUENCE</scope>
    <source>
        <strain evidence="3">687</strain>
    </source>
</reference>
<keyword evidence="2" id="KW-0472">Membrane</keyword>
<dbReference type="AlphaFoldDB" id="A0A9E2NRR0"/>
<keyword evidence="2" id="KW-0812">Transmembrane</keyword>
<accession>A0A9E2NRR0</accession>
<evidence type="ECO:0000313" key="4">
    <source>
        <dbReference type="Proteomes" id="UP000824150"/>
    </source>
</evidence>
<feature type="transmembrane region" description="Helical" evidence="2">
    <location>
        <begin position="16"/>
        <end position="35"/>
    </location>
</feature>
<reference evidence="3" key="1">
    <citation type="journal article" date="2021" name="PeerJ">
        <title>Extensive microbial diversity within the chicken gut microbiome revealed by metagenomics and culture.</title>
        <authorList>
            <person name="Gilroy R."/>
            <person name="Ravi A."/>
            <person name="Getino M."/>
            <person name="Pursley I."/>
            <person name="Horton D.L."/>
            <person name="Alikhan N.F."/>
            <person name="Baker D."/>
            <person name="Gharbi K."/>
            <person name="Hall N."/>
            <person name="Watson M."/>
            <person name="Adriaenssens E.M."/>
            <person name="Foster-Nyarko E."/>
            <person name="Jarju S."/>
            <person name="Secka A."/>
            <person name="Antonio M."/>
            <person name="Oren A."/>
            <person name="Chaudhuri R.R."/>
            <person name="La Ragione R."/>
            <person name="Hildebrand F."/>
            <person name="Pallen M.J."/>
        </authorList>
    </citation>
    <scope>NUCLEOTIDE SEQUENCE</scope>
    <source>
        <strain evidence="3">687</strain>
    </source>
</reference>
<protein>
    <submittedName>
        <fullName evidence="3">Uncharacterized protein</fullName>
    </submittedName>
</protein>
<organism evidence="3 4">
    <name type="scientific">Candidatus Anaerobiospirillum merdipullorum</name>
    <dbReference type="NCBI Taxonomy" id="2838450"/>
    <lineage>
        <taxon>Bacteria</taxon>
        <taxon>Pseudomonadati</taxon>
        <taxon>Pseudomonadota</taxon>
        <taxon>Gammaproteobacteria</taxon>
        <taxon>Aeromonadales</taxon>
        <taxon>Succinivibrionaceae</taxon>
        <taxon>Anaerobiospirillum</taxon>
    </lineage>
</organism>
<name>A0A9E2NRR0_9GAMM</name>
<evidence type="ECO:0000256" key="1">
    <source>
        <dbReference type="SAM" id="MobiDB-lite"/>
    </source>
</evidence>
<dbReference type="EMBL" id="JAHLFG010000028">
    <property type="protein sequence ID" value="MBU3826367.1"/>
    <property type="molecule type" value="Genomic_DNA"/>
</dbReference>
<sequence length="221" mass="24290">MHKFNLLRNEDGSISYFRATCLIIVALCMVLYALLDHTSAGTQDGAAATEGEKTSALNAVFENKAEQEAKLRLQRRQEALAELDDGRHFLTTCGNINAGFEGCRFEFSPQILQFYDAAVEAADDGFSLMLTAKGDQAADLCVTLGADSQGPVYALDKQGKRREECVPQEMRTADLSALHRRIDEIVPQVAPSGRSPIVTRTAQREGNTTDFQSLNTDNRKI</sequence>
<comment type="caution">
    <text evidence="3">The sequence shown here is derived from an EMBL/GenBank/DDBJ whole genome shotgun (WGS) entry which is preliminary data.</text>
</comment>
<keyword evidence="2" id="KW-1133">Transmembrane helix</keyword>
<dbReference type="Proteomes" id="UP000824150">
    <property type="component" value="Unassembled WGS sequence"/>
</dbReference>
<feature type="region of interest" description="Disordered" evidence="1">
    <location>
        <begin position="198"/>
        <end position="221"/>
    </location>
</feature>
<evidence type="ECO:0000313" key="3">
    <source>
        <dbReference type="EMBL" id="MBU3826367.1"/>
    </source>
</evidence>
<gene>
    <name evidence="3" type="ORF">IAA31_02625</name>
</gene>
<evidence type="ECO:0000256" key="2">
    <source>
        <dbReference type="SAM" id="Phobius"/>
    </source>
</evidence>
<proteinExistence type="predicted"/>